<feature type="signal peptide" evidence="7">
    <location>
        <begin position="1"/>
        <end position="19"/>
    </location>
</feature>
<evidence type="ECO:0000256" key="7">
    <source>
        <dbReference type="SAM" id="SignalP"/>
    </source>
</evidence>
<keyword evidence="4 6" id="KW-0472">Membrane</keyword>
<keyword evidence="3 6" id="KW-1133">Transmembrane helix</keyword>
<dbReference type="InterPro" id="IPR017981">
    <property type="entry name" value="GPCR_2-like_7TM"/>
</dbReference>
<feature type="transmembrane region" description="Helical" evidence="6">
    <location>
        <begin position="691"/>
        <end position="712"/>
    </location>
</feature>
<reference evidence="9 10" key="1">
    <citation type="submission" date="2024-08" db="EMBL/GenBank/DDBJ databases">
        <authorList>
            <person name="Cucini C."/>
            <person name="Frati F."/>
        </authorList>
    </citation>
    <scope>NUCLEOTIDE SEQUENCE [LARGE SCALE GENOMIC DNA]</scope>
</reference>
<dbReference type="Gene3D" id="1.20.1070.10">
    <property type="entry name" value="Rhodopsin 7-helix transmembrane proteins"/>
    <property type="match status" value="1"/>
</dbReference>
<feature type="transmembrane region" description="Helical" evidence="6">
    <location>
        <begin position="733"/>
        <end position="757"/>
    </location>
</feature>
<gene>
    <name evidence="9" type="ORF">ODALV1_LOCUS10935</name>
</gene>
<evidence type="ECO:0000256" key="4">
    <source>
        <dbReference type="ARBA" id="ARBA00023136"/>
    </source>
</evidence>
<dbReference type="EMBL" id="CAXLJM020000033">
    <property type="protein sequence ID" value="CAL8101738.1"/>
    <property type="molecule type" value="Genomic_DNA"/>
</dbReference>
<organism evidence="9 10">
    <name type="scientific">Orchesella dallaii</name>
    <dbReference type="NCBI Taxonomy" id="48710"/>
    <lineage>
        <taxon>Eukaryota</taxon>
        <taxon>Metazoa</taxon>
        <taxon>Ecdysozoa</taxon>
        <taxon>Arthropoda</taxon>
        <taxon>Hexapoda</taxon>
        <taxon>Collembola</taxon>
        <taxon>Entomobryomorpha</taxon>
        <taxon>Entomobryoidea</taxon>
        <taxon>Orchesellidae</taxon>
        <taxon>Orchesellinae</taxon>
        <taxon>Orchesella</taxon>
    </lineage>
</organism>
<feature type="region of interest" description="Disordered" evidence="5">
    <location>
        <begin position="514"/>
        <end position="550"/>
    </location>
</feature>
<evidence type="ECO:0000313" key="9">
    <source>
        <dbReference type="EMBL" id="CAL8101738.1"/>
    </source>
</evidence>
<feature type="transmembrane region" description="Helical" evidence="6">
    <location>
        <begin position="659"/>
        <end position="679"/>
    </location>
</feature>
<evidence type="ECO:0000256" key="1">
    <source>
        <dbReference type="ARBA" id="ARBA00004141"/>
    </source>
</evidence>
<keyword evidence="7" id="KW-0732">Signal</keyword>
<evidence type="ECO:0000256" key="2">
    <source>
        <dbReference type="ARBA" id="ARBA00022692"/>
    </source>
</evidence>
<feature type="compositionally biased region" description="Basic residues" evidence="5">
    <location>
        <begin position="947"/>
        <end position="973"/>
    </location>
</feature>
<feature type="transmembrane region" description="Helical" evidence="6">
    <location>
        <begin position="623"/>
        <end position="647"/>
    </location>
</feature>
<feature type="chain" id="PRO_5047004034" description="G-protein coupled receptors family 2 profile 2 domain-containing protein" evidence="7">
    <location>
        <begin position="20"/>
        <end position="996"/>
    </location>
</feature>
<feature type="transmembrane region" description="Helical" evidence="6">
    <location>
        <begin position="831"/>
        <end position="852"/>
    </location>
</feature>
<protein>
    <recommendedName>
        <fullName evidence="8">G-protein coupled receptors family 2 profile 2 domain-containing protein</fullName>
    </recommendedName>
</protein>
<evidence type="ECO:0000256" key="5">
    <source>
        <dbReference type="SAM" id="MobiDB-lite"/>
    </source>
</evidence>
<feature type="compositionally biased region" description="Low complexity" evidence="5">
    <location>
        <begin position="520"/>
        <end position="537"/>
    </location>
</feature>
<feature type="transmembrane region" description="Helical" evidence="6">
    <location>
        <begin position="783"/>
        <end position="810"/>
    </location>
</feature>
<evidence type="ECO:0000259" key="8">
    <source>
        <dbReference type="PROSITE" id="PS50261"/>
    </source>
</evidence>
<dbReference type="Proteomes" id="UP001642540">
    <property type="component" value="Unassembled WGS sequence"/>
</dbReference>
<dbReference type="PANTHER" id="PTHR45902:SF5">
    <property type="entry name" value="G-PROTEIN COUPLED RECEPTORS FAMILY 2 PROFILE 2 DOMAIN-CONTAINING PROTEIN"/>
    <property type="match status" value="1"/>
</dbReference>
<sequence length="996" mass="112137">MRTRAFLLYALFHMPQAVGNEIPNAKPLKTYARIKLHDCWSAFFYLLRIIKMWGLHSPIMVDGSPWNPQQQQKGNENMECSHSSVHYDCNSDPLRITSNIQKRSKMRSHNSSTRSVPLMPTRAQLRARPSYSISLYIVVILVCFSLENFVKYSSAEPIVPRTARSSVIRPTRVTYGDIEKANRTCPPKDTCAPSRSDRNGALMNDWKKRNCFCDQQCIVYDDCCVDSSYRRDPNVTYKKSDNFQCVKLRQFGSLYMKTHCPANWKDEMIRTGCEEDKATSFDPVSSLPVTNMRSGFTFKNYYCAVCNNQTFNDRMELWQARLECPSITNKEEITPAMVRSRLVYRSDQGSWGLTIPQGDNDIWHSCKIDPVIPDSATDMVRHCRPAIRDCPSGYNNTEIHRKCLSYTAQVYHIHEGYRNVHCAICNGIAAENLICTPSGLARSGFTFEFNQGVFSFLFDLNPESGNLVGQVEKCSSEQVYDPFFKRCRSVLCAPGQVFRGGECVTISVSTSTPANPNLPSDNNELGDGNDLSGDGSNVLESTSPKDEYYSTESVEAASVDEFDSCPKIMLGREEYEILNNGTVFIEPYGKYLKKSDYVVQGDNRLVVCAIHTKYYTEKFGATWGYLSFVGVLISVICIILHLIASCIVPELRNLSGKNLASLCVALLIAYSVFLGMPFVRIPSHSCTVMAVILYYSLMASFCWMLVLAWDVCMTLRRATQELRVSSGSQWMRFFFYSTFGWLFPAILVTLAVVAEFLPADMMPWPYSPSFGRHNCWFGQKQALLIYFAGPVAFILVLNVILFIDSARLIASTSQGTAKAKACGPSHRNFQLYLRLALLMGISWVLGIVAGYVDIPELWIIFIVFNTLQGLFIFVAFTLSPKVRKVLRTKLCCASTIPAASWTWSGVGGHHMARATSSSSGHTKRSDIDPRDSSDSSHHSPYHTQHGGSHHNVHHPSHLHHQHIGHPHHQHHSSLHAIGSGKMYRAPSVELYRSLNT</sequence>
<feature type="transmembrane region" description="Helical" evidence="6">
    <location>
        <begin position="858"/>
        <end position="879"/>
    </location>
</feature>
<comment type="subcellular location">
    <subcellularLocation>
        <location evidence="1">Membrane</location>
        <topology evidence="1">Multi-pass membrane protein</topology>
    </subcellularLocation>
</comment>
<comment type="caution">
    <text evidence="9">The sequence shown here is derived from an EMBL/GenBank/DDBJ whole genome shotgun (WGS) entry which is preliminary data.</text>
</comment>
<dbReference type="SUPFAM" id="SSF81321">
    <property type="entry name" value="Family A G protein-coupled receptor-like"/>
    <property type="match status" value="1"/>
</dbReference>
<keyword evidence="10" id="KW-1185">Reference proteome</keyword>
<name>A0ABP1QK73_9HEXA</name>
<keyword evidence="2 6" id="KW-0812">Transmembrane</keyword>
<feature type="region of interest" description="Disordered" evidence="5">
    <location>
        <begin position="912"/>
        <end position="975"/>
    </location>
</feature>
<dbReference type="CDD" id="cd15039">
    <property type="entry name" value="7tmB3_Methuselah-like"/>
    <property type="match status" value="1"/>
</dbReference>
<evidence type="ECO:0000256" key="6">
    <source>
        <dbReference type="SAM" id="Phobius"/>
    </source>
</evidence>
<evidence type="ECO:0000256" key="3">
    <source>
        <dbReference type="ARBA" id="ARBA00022989"/>
    </source>
</evidence>
<dbReference type="PROSITE" id="PS50261">
    <property type="entry name" value="G_PROTEIN_RECEP_F2_4"/>
    <property type="match status" value="1"/>
</dbReference>
<feature type="domain" description="G-protein coupled receptors family 2 profile 2" evidence="8">
    <location>
        <begin position="623"/>
        <end position="880"/>
    </location>
</feature>
<proteinExistence type="predicted"/>
<dbReference type="InterPro" id="IPR053231">
    <property type="entry name" value="GPCR_LN-TM7"/>
</dbReference>
<dbReference type="Pfam" id="PF00002">
    <property type="entry name" value="7tm_2"/>
    <property type="match status" value="1"/>
</dbReference>
<dbReference type="InterPro" id="IPR000832">
    <property type="entry name" value="GPCR_2_secretin-like"/>
</dbReference>
<dbReference type="PANTHER" id="PTHR45902">
    <property type="entry name" value="LATROPHILIN RECEPTOR-LIKE PROTEIN A"/>
    <property type="match status" value="1"/>
</dbReference>
<evidence type="ECO:0000313" key="10">
    <source>
        <dbReference type="Proteomes" id="UP001642540"/>
    </source>
</evidence>
<feature type="compositionally biased region" description="Basic and acidic residues" evidence="5">
    <location>
        <begin position="923"/>
        <end position="937"/>
    </location>
</feature>
<accession>A0ABP1QK73</accession>